<feature type="compositionally biased region" description="Basic residues" evidence="1">
    <location>
        <begin position="1"/>
        <end position="10"/>
    </location>
</feature>
<name>A0AB39CE06_9VIRU</name>
<organism evidence="2">
    <name type="scientific">Pseudomonas phage HRDY3</name>
    <dbReference type="NCBI Taxonomy" id="3236930"/>
    <lineage>
        <taxon>Viruses</taxon>
    </lineage>
</organism>
<accession>A0AB39CE06</accession>
<protein>
    <submittedName>
        <fullName evidence="2">Uncharacterized protein</fullName>
    </submittedName>
</protein>
<reference evidence="2" key="1">
    <citation type="submission" date="2024-07" db="EMBL/GenBank/DDBJ databases">
        <authorList>
            <person name="Bringhurst R.M."/>
            <person name="Homer T.E."/>
        </authorList>
    </citation>
    <scope>NUCLEOTIDE SEQUENCE</scope>
</reference>
<sequence>MPKLTIKGRAKQADGVENPQHSGARLTKWEDDDKMIKKMPRQKKKTLLRDKTRTSAQGALAFPHDYIDKMHVSKTNWLGRRERGRQR</sequence>
<feature type="region of interest" description="Disordered" evidence="1">
    <location>
        <begin position="1"/>
        <end position="25"/>
    </location>
</feature>
<dbReference type="EMBL" id="PQ015379">
    <property type="protein sequence ID" value="XDJ15070.1"/>
    <property type="molecule type" value="Genomic_DNA"/>
</dbReference>
<evidence type="ECO:0000256" key="1">
    <source>
        <dbReference type="SAM" id="MobiDB-lite"/>
    </source>
</evidence>
<proteinExistence type="predicted"/>
<evidence type="ECO:0000313" key="2">
    <source>
        <dbReference type="EMBL" id="XDJ15070.1"/>
    </source>
</evidence>